<dbReference type="EMBL" id="WJQU01004121">
    <property type="protein sequence ID" value="KAJ6619121.1"/>
    <property type="molecule type" value="Genomic_DNA"/>
</dbReference>
<evidence type="ECO:0000256" key="1">
    <source>
        <dbReference type="SAM" id="Phobius"/>
    </source>
</evidence>
<keyword evidence="4" id="KW-1185">Reference proteome</keyword>
<keyword evidence="1" id="KW-0812">Transmembrane</keyword>
<reference evidence="2" key="1">
    <citation type="submission" date="2022-07" db="EMBL/GenBank/DDBJ databases">
        <authorList>
            <person name="Trinca V."/>
            <person name="Uliana J.V.C."/>
            <person name="Torres T.T."/>
            <person name="Ward R.J."/>
            <person name="Monesi N."/>
        </authorList>
    </citation>
    <scope>NUCLEOTIDE SEQUENCE</scope>
    <source>
        <strain evidence="2">HSMRA1968</strain>
        <tissue evidence="2">Whole embryos</tissue>
    </source>
</reference>
<gene>
    <name evidence="3" type="ORF">Bhyg_08408</name>
    <name evidence="2" type="ORF">Bhyg_17252</name>
</gene>
<accession>A0A9Q0MHT9</accession>
<evidence type="ECO:0000313" key="3">
    <source>
        <dbReference type="EMBL" id="KAJ6643447.1"/>
    </source>
</evidence>
<evidence type="ECO:0000313" key="2">
    <source>
        <dbReference type="EMBL" id="KAJ6619121.1"/>
    </source>
</evidence>
<organism evidence="2 4">
    <name type="scientific">Pseudolycoriella hygida</name>
    <dbReference type="NCBI Taxonomy" id="35572"/>
    <lineage>
        <taxon>Eukaryota</taxon>
        <taxon>Metazoa</taxon>
        <taxon>Ecdysozoa</taxon>
        <taxon>Arthropoda</taxon>
        <taxon>Hexapoda</taxon>
        <taxon>Insecta</taxon>
        <taxon>Pterygota</taxon>
        <taxon>Neoptera</taxon>
        <taxon>Endopterygota</taxon>
        <taxon>Diptera</taxon>
        <taxon>Nematocera</taxon>
        <taxon>Sciaroidea</taxon>
        <taxon>Sciaridae</taxon>
        <taxon>Pseudolycoriella</taxon>
    </lineage>
</organism>
<dbReference type="AlphaFoldDB" id="A0A9Q0MHT9"/>
<evidence type="ECO:0000313" key="4">
    <source>
        <dbReference type="Proteomes" id="UP001151699"/>
    </source>
</evidence>
<sequence>MSDTKVNLFLPDEEQSWTQILENMTNVTVLLGVLFLIMKFLRRKLRAQSIRLAAMVQQTEQNNQQLTEIQAHLNIQIDDAKTDE</sequence>
<feature type="transmembrane region" description="Helical" evidence="1">
    <location>
        <begin position="20"/>
        <end position="41"/>
    </location>
</feature>
<comment type="caution">
    <text evidence="2">The sequence shown here is derived from an EMBL/GenBank/DDBJ whole genome shotgun (WGS) entry which is preliminary data.</text>
</comment>
<name>A0A9Q0MHT9_9DIPT</name>
<proteinExistence type="predicted"/>
<dbReference type="EMBL" id="WJQU01000002">
    <property type="protein sequence ID" value="KAJ6643447.1"/>
    <property type="molecule type" value="Genomic_DNA"/>
</dbReference>
<dbReference type="Proteomes" id="UP001151699">
    <property type="component" value="Chromosome B"/>
</dbReference>
<keyword evidence="1" id="KW-0472">Membrane</keyword>
<keyword evidence="1" id="KW-1133">Transmembrane helix</keyword>
<protein>
    <submittedName>
        <fullName evidence="2">Uncharacterized protein</fullName>
    </submittedName>
</protein>